<keyword evidence="4" id="KW-1185">Reference proteome</keyword>
<dbReference type="EMBL" id="OX336137">
    <property type="protein sequence ID" value="CAI2718872.1"/>
    <property type="molecule type" value="Genomic_DNA"/>
</dbReference>
<sequence length="474" mass="52677">MKSNTFFKIVCLLGIVPFWLACAQTGPWTMTKGPASSEKVETSKPTPSTAKQKSDSVTALKKKFPGDEAFEEKSTESLSPSKPKLEEPEHPTVSAEIELFEKPQVEEPIFEEPEFEQPAVHAPSGTVEAGATMPIFEDEAKQQKGFVVTNVFYGTTRKYTGVKISPKFYGGDAGETLEYGIATISVPTDPQMRSKGSLTTPLTIFEMQLEEEDPKKHVILTKAGRLSKDVFLQRLNGNLTDHPAMLVFVHGFNNTFEYAVQRAAQLAYDLEFDGTSVVFSWPSNGQAQDYIKDANRIRAAAIDLRLFLKTLHQGTEAKSVYLVAHSMGSVALTNALHDLALEMKERQKPIFKEVILAAPDIDQVEFAKLFAEFKRITERTTLYASSRDQALIISREVNGYRRAGDSSDGILTLPGLDSIDVSRLDTNLIGHSYFGDNKSVISDIYRLIRGSPIYQRGKLVKRSIAGLTFWEFIP</sequence>
<dbReference type="InterPro" id="IPR029058">
    <property type="entry name" value="AB_hydrolase_fold"/>
</dbReference>
<dbReference type="InterPro" id="IPR010297">
    <property type="entry name" value="DUF900_hydrolase"/>
</dbReference>
<evidence type="ECO:0008006" key="5">
    <source>
        <dbReference type="Google" id="ProtNLM"/>
    </source>
</evidence>
<dbReference type="PANTHER" id="PTHR36513">
    <property type="entry name" value="ABC TRANSMEMBRANE TYPE-1 DOMAIN-CONTAINING PROTEIN"/>
    <property type="match status" value="1"/>
</dbReference>
<gene>
    <name evidence="3" type="ORF">NSPWAT_2016</name>
</gene>
<name>A0ABM9HFR3_9BACT</name>
<evidence type="ECO:0000256" key="2">
    <source>
        <dbReference type="SAM" id="SignalP"/>
    </source>
</evidence>
<protein>
    <recommendedName>
        <fullName evidence="5">Esterase/lipase superfamily enzyme</fullName>
    </recommendedName>
</protein>
<feature type="chain" id="PRO_5046569835" description="Esterase/lipase superfamily enzyme" evidence="2">
    <location>
        <begin position="24"/>
        <end position="474"/>
    </location>
</feature>
<feature type="signal peptide" evidence="2">
    <location>
        <begin position="1"/>
        <end position="23"/>
    </location>
</feature>
<reference evidence="3 4" key="1">
    <citation type="submission" date="2022-09" db="EMBL/GenBank/DDBJ databases">
        <authorList>
            <person name="Kop L."/>
        </authorList>
    </citation>
    <scope>NUCLEOTIDE SEQUENCE [LARGE SCALE GENOMIC DNA]</scope>
    <source>
        <strain evidence="3 4">347</strain>
    </source>
</reference>
<feature type="region of interest" description="Disordered" evidence="1">
    <location>
        <begin position="30"/>
        <end position="92"/>
    </location>
</feature>
<proteinExistence type="predicted"/>
<evidence type="ECO:0000313" key="3">
    <source>
        <dbReference type="EMBL" id="CAI2718872.1"/>
    </source>
</evidence>
<dbReference type="PANTHER" id="PTHR36513:SF1">
    <property type="entry name" value="TRANSMEMBRANE PROTEIN"/>
    <property type="match status" value="1"/>
</dbReference>
<dbReference type="Pfam" id="PF05990">
    <property type="entry name" value="DUF900"/>
    <property type="match status" value="1"/>
</dbReference>
<dbReference type="Proteomes" id="UP001157733">
    <property type="component" value="Chromosome"/>
</dbReference>
<feature type="compositionally biased region" description="Polar residues" evidence="1">
    <location>
        <begin position="43"/>
        <end position="57"/>
    </location>
</feature>
<evidence type="ECO:0000313" key="4">
    <source>
        <dbReference type="Proteomes" id="UP001157733"/>
    </source>
</evidence>
<dbReference type="RefSeq" id="WP_282011740.1">
    <property type="nucleotide sequence ID" value="NZ_OX336137.1"/>
</dbReference>
<dbReference type="PROSITE" id="PS51257">
    <property type="entry name" value="PROKAR_LIPOPROTEIN"/>
    <property type="match status" value="1"/>
</dbReference>
<dbReference type="SUPFAM" id="SSF53474">
    <property type="entry name" value="alpha/beta-Hydrolases"/>
    <property type="match status" value="1"/>
</dbReference>
<keyword evidence="2" id="KW-0732">Signal</keyword>
<organism evidence="3 4">
    <name type="scientific">Nitrospina watsonii</name>
    <dbReference type="NCBI Taxonomy" id="1323948"/>
    <lineage>
        <taxon>Bacteria</taxon>
        <taxon>Pseudomonadati</taxon>
        <taxon>Nitrospinota/Tectimicrobiota group</taxon>
        <taxon>Nitrospinota</taxon>
        <taxon>Nitrospinia</taxon>
        <taxon>Nitrospinales</taxon>
        <taxon>Nitrospinaceae</taxon>
        <taxon>Nitrospina</taxon>
    </lineage>
</organism>
<evidence type="ECO:0000256" key="1">
    <source>
        <dbReference type="SAM" id="MobiDB-lite"/>
    </source>
</evidence>
<accession>A0ABM9HFR3</accession>
<dbReference type="Gene3D" id="3.40.50.1820">
    <property type="entry name" value="alpha/beta hydrolase"/>
    <property type="match status" value="1"/>
</dbReference>